<feature type="domain" description="Peptidase S1" evidence="9">
    <location>
        <begin position="233"/>
        <end position="442"/>
    </location>
</feature>
<dbReference type="FunFam" id="2.40.10.10:FF:000003">
    <property type="entry name" value="Transmembrane serine protease 3"/>
    <property type="match status" value="1"/>
</dbReference>
<dbReference type="Ensembl" id="ENSOANT00000023747.2">
    <property type="protein sequence ID" value="ENSOANP00000023743.2"/>
    <property type="gene ID" value="ENSOANG00000015084.4"/>
</dbReference>
<dbReference type="GO" id="GO:0004252">
    <property type="term" value="F:serine-type endopeptidase activity"/>
    <property type="evidence" value="ECO:0007669"/>
    <property type="project" value="InterPro"/>
</dbReference>
<dbReference type="PANTHER" id="PTHR24252">
    <property type="entry name" value="ACROSIN-RELATED"/>
    <property type="match status" value="1"/>
</dbReference>
<dbReference type="InterPro" id="IPR033116">
    <property type="entry name" value="TRYPSIN_SER"/>
</dbReference>
<dbReference type="InParanoid" id="F7CJN2"/>
<evidence type="ECO:0000256" key="8">
    <source>
        <dbReference type="SAM" id="Phobius"/>
    </source>
</evidence>
<dbReference type="AlphaFoldDB" id="F7CJN2"/>
<evidence type="ECO:0000313" key="12">
    <source>
        <dbReference type="Proteomes" id="UP000002279"/>
    </source>
</evidence>
<dbReference type="PANTHER" id="PTHR24252:SF27">
    <property type="entry name" value="TRANSMEMBRANE PROTEASE SERINE 3-LIKE"/>
    <property type="match status" value="1"/>
</dbReference>
<reference evidence="11 12" key="1">
    <citation type="journal article" date="2008" name="Nature">
        <title>Genome analysis of the platypus reveals unique signatures of evolution.</title>
        <authorList>
            <person name="Warren W.C."/>
            <person name="Hillier L.W."/>
            <person name="Marshall Graves J.A."/>
            <person name="Birney E."/>
            <person name="Ponting C.P."/>
            <person name="Grutzner F."/>
            <person name="Belov K."/>
            <person name="Miller W."/>
            <person name="Clarke L."/>
            <person name="Chinwalla A.T."/>
            <person name="Yang S.P."/>
            <person name="Heger A."/>
            <person name="Locke D.P."/>
            <person name="Miethke P."/>
            <person name="Waters P.D."/>
            <person name="Veyrunes F."/>
            <person name="Fulton L."/>
            <person name="Fulton B."/>
            <person name="Graves T."/>
            <person name="Wallis J."/>
            <person name="Puente X.S."/>
            <person name="Lopez-Otin C."/>
            <person name="Ordonez G.R."/>
            <person name="Eichler E.E."/>
            <person name="Chen L."/>
            <person name="Cheng Z."/>
            <person name="Deakin J.E."/>
            <person name="Alsop A."/>
            <person name="Thompson K."/>
            <person name="Kirby P."/>
            <person name="Papenfuss A.T."/>
            <person name="Wakefield M.J."/>
            <person name="Olender T."/>
            <person name="Lancet D."/>
            <person name="Huttley G.A."/>
            <person name="Smit A.F."/>
            <person name="Pask A."/>
            <person name="Temple-Smith P."/>
            <person name="Batzer M.A."/>
            <person name="Walker J.A."/>
            <person name="Konkel M.K."/>
            <person name="Harris R.S."/>
            <person name="Whittington C.M."/>
            <person name="Wong E.S."/>
            <person name="Gemmell N.J."/>
            <person name="Buschiazzo E."/>
            <person name="Vargas Jentzsch I.M."/>
            <person name="Merkel A."/>
            <person name="Schmitz J."/>
            <person name="Zemann A."/>
            <person name="Churakov G."/>
            <person name="Kriegs J.O."/>
            <person name="Brosius J."/>
            <person name="Murchison E.P."/>
            <person name="Sachidanandam R."/>
            <person name="Smith C."/>
            <person name="Hannon G.J."/>
            <person name="Tsend-Ayush E."/>
            <person name="McMillan D."/>
            <person name="Attenborough R."/>
            <person name="Rens W."/>
            <person name="Ferguson-Smith M."/>
            <person name="Lefevre C.M."/>
            <person name="Sharp J.A."/>
            <person name="Nicholas K.R."/>
            <person name="Ray D.A."/>
            <person name="Kube M."/>
            <person name="Reinhardt R."/>
            <person name="Pringle T.H."/>
            <person name="Taylor J."/>
            <person name="Jones R.C."/>
            <person name="Nixon B."/>
            <person name="Dacheux J.L."/>
            <person name="Niwa H."/>
            <person name="Sekita Y."/>
            <person name="Huang X."/>
            <person name="Stark A."/>
            <person name="Kheradpour P."/>
            <person name="Kellis M."/>
            <person name="Flicek P."/>
            <person name="Chen Y."/>
            <person name="Webber C."/>
            <person name="Hardison R."/>
            <person name="Nelson J."/>
            <person name="Hallsworth-Pepin K."/>
            <person name="Delehaunty K."/>
            <person name="Markovic C."/>
            <person name="Minx P."/>
            <person name="Feng Y."/>
            <person name="Kremitzki C."/>
            <person name="Mitreva M."/>
            <person name="Glasscock J."/>
            <person name="Wylie T."/>
            <person name="Wohldmann P."/>
            <person name="Thiru P."/>
            <person name="Nhan M.N."/>
            <person name="Pohl C.S."/>
            <person name="Smith S.M."/>
            <person name="Hou S."/>
            <person name="Nefedov M."/>
            <person name="de Jong P.J."/>
            <person name="Renfree M.B."/>
            <person name="Mardis E.R."/>
            <person name="Wilson R.K."/>
        </authorList>
    </citation>
    <scope>NUCLEOTIDE SEQUENCE [LARGE SCALE GENOMIC DNA]</scope>
    <source>
        <strain evidence="11 12">Glennie</strain>
    </source>
</reference>
<evidence type="ECO:0000259" key="10">
    <source>
        <dbReference type="PROSITE" id="PS50287"/>
    </source>
</evidence>
<dbReference type="GeneTree" id="ENSGT00940000159197"/>
<feature type="disulfide bond" evidence="6">
    <location>
        <begin position="201"/>
        <end position="211"/>
    </location>
</feature>
<dbReference type="Gene3D" id="4.10.400.10">
    <property type="entry name" value="Low-density Lipoprotein Receptor"/>
    <property type="match status" value="1"/>
</dbReference>
<dbReference type="Pfam" id="PF00089">
    <property type="entry name" value="Trypsin"/>
    <property type="match status" value="1"/>
</dbReference>
<dbReference type="PROSITE" id="PS00135">
    <property type="entry name" value="TRYPSIN_SER"/>
    <property type="match status" value="1"/>
</dbReference>
<dbReference type="InterPro" id="IPR001254">
    <property type="entry name" value="Trypsin_dom"/>
</dbReference>
<feature type="compositionally biased region" description="Low complexity" evidence="7">
    <location>
        <begin position="17"/>
        <end position="33"/>
    </location>
</feature>
<gene>
    <name evidence="11" type="primary">TMPRSS13</name>
</gene>
<proteinExistence type="predicted"/>
<dbReference type="STRING" id="9258.ENSOANP00000023743"/>
<keyword evidence="8" id="KW-0472">Membrane</keyword>
<dbReference type="GO" id="GO:0006508">
    <property type="term" value="P:proteolysis"/>
    <property type="evidence" value="ECO:0007669"/>
    <property type="project" value="UniProtKB-KW"/>
</dbReference>
<dbReference type="GO" id="GO:0016020">
    <property type="term" value="C:membrane"/>
    <property type="evidence" value="ECO:0007669"/>
    <property type="project" value="InterPro"/>
</dbReference>
<sequence>MRGDRSCSGGVGGPDESPTGPALSPSSSSAPAPRVSLTPIARPLLGVTLSVPKITWQGSRRRLTLIGSIVVLIGLVLALILLFHFWRGQTGIHYHEPVESCSKSARRCDGVVDCKLGSDELGCVRFDWDQSLLKVYSGTQQQWLPVCSDGWNSTYSTKTCQQLGFQSAFHTDEVIRKGLGESFSVSEFRGSIQASINRSDCPSQRFVSLRCTRMGGFWVGELEGWSRGEVAPILGGECEEGEGSTPGLTGLGQTREKILEGWKVYAGTNNLLQLPEAASVSQIIINSNYSDEHDDYDIALMRLTKPLPLSAQVHPACLPMHGQTLSRNETCWITGFGKTKETDEKTSPYLREVQVGLIAFHQCNDYSVYDGYLTPRMMCAGDLRGGRDSCQGDSGGPLVCEANNHWYLTGVTSWGTGCGQKNKPGVYTKVTEVLDWIYSKMEEVGRSVGGRKWQEDR</sequence>
<feature type="region of interest" description="Disordered" evidence="7">
    <location>
        <begin position="1"/>
        <end position="33"/>
    </location>
</feature>
<comment type="caution">
    <text evidence="6">Lacks conserved residue(s) required for the propagation of feature annotation.</text>
</comment>
<evidence type="ECO:0000256" key="2">
    <source>
        <dbReference type="ARBA" id="ARBA00022801"/>
    </source>
</evidence>
<evidence type="ECO:0000256" key="1">
    <source>
        <dbReference type="ARBA" id="ARBA00022670"/>
    </source>
</evidence>
<keyword evidence="1" id="KW-0645">Protease</keyword>
<keyword evidence="12" id="KW-1185">Reference proteome</keyword>
<dbReference type="CDD" id="cd00190">
    <property type="entry name" value="Tryp_SPc"/>
    <property type="match status" value="1"/>
</dbReference>
<keyword evidence="5" id="KW-0325">Glycoprotein</keyword>
<keyword evidence="8" id="KW-1133">Transmembrane helix</keyword>
<dbReference type="OMA" id="PWIYSNM"/>
<dbReference type="Bgee" id="ENSOANG00000015084">
    <property type="expression patterns" value="Expressed in adult mammalian kidney"/>
</dbReference>
<dbReference type="InterPro" id="IPR036772">
    <property type="entry name" value="SRCR-like_dom_sf"/>
</dbReference>
<reference evidence="11" key="2">
    <citation type="submission" date="2025-08" db="UniProtKB">
        <authorList>
            <consortium name="Ensembl"/>
        </authorList>
    </citation>
    <scope>IDENTIFICATION</scope>
    <source>
        <strain evidence="11">Glennie</strain>
    </source>
</reference>
<dbReference type="SMART" id="SM00202">
    <property type="entry name" value="SR"/>
    <property type="match status" value="1"/>
</dbReference>
<evidence type="ECO:0000256" key="3">
    <source>
        <dbReference type="ARBA" id="ARBA00022825"/>
    </source>
</evidence>
<dbReference type="InterPro" id="IPR036055">
    <property type="entry name" value="LDL_receptor-like_sf"/>
</dbReference>
<evidence type="ECO:0000256" key="5">
    <source>
        <dbReference type="ARBA" id="ARBA00023180"/>
    </source>
</evidence>
<dbReference type="CDD" id="cd00112">
    <property type="entry name" value="LDLa"/>
    <property type="match status" value="1"/>
</dbReference>
<dbReference type="GO" id="GO:0008236">
    <property type="term" value="F:serine-type peptidase activity"/>
    <property type="evidence" value="ECO:0000318"/>
    <property type="project" value="GO_Central"/>
</dbReference>
<dbReference type="InterPro" id="IPR002172">
    <property type="entry name" value="LDrepeatLR_classA_rpt"/>
</dbReference>
<dbReference type="PROSITE" id="PS50287">
    <property type="entry name" value="SRCR_2"/>
    <property type="match status" value="1"/>
</dbReference>
<dbReference type="Proteomes" id="UP000002279">
    <property type="component" value="Chromosome 11"/>
</dbReference>
<dbReference type="Gene3D" id="2.40.10.10">
    <property type="entry name" value="Trypsin-like serine proteases"/>
    <property type="match status" value="2"/>
</dbReference>
<dbReference type="Gene3D" id="3.10.250.10">
    <property type="entry name" value="SRCR-like domain"/>
    <property type="match status" value="1"/>
</dbReference>
<keyword evidence="4 6" id="KW-1015">Disulfide bond</keyword>
<evidence type="ECO:0000313" key="11">
    <source>
        <dbReference type="Ensembl" id="ENSOANP00000023743.2"/>
    </source>
</evidence>
<reference evidence="11" key="3">
    <citation type="submission" date="2025-09" db="UniProtKB">
        <authorList>
            <consortium name="Ensembl"/>
        </authorList>
    </citation>
    <scope>IDENTIFICATION</scope>
    <source>
        <strain evidence="11">Glennie</strain>
    </source>
</reference>
<dbReference type="InterPro" id="IPR043504">
    <property type="entry name" value="Peptidase_S1_PA_chymotrypsin"/>
</dbReference>
<organism evidence="11 12">
    <name type="scientific">Ornithorhynchus anatinus</name>
    <name type="common">Duckbill platypus</name>
    <dbReference type="NCBI Taxonomy" id="9258"/>
    <lineage>
        <taxon>Eukaryota</taxon>
        <taxon>Metazoa</taxon>
        <taxon>Chordata</taxon>
        <taxon>Craniata</taxon>
        <taxon>Vertebrata</taxon>
        <taxon>Euteleostomi</taxon>
        <taxon>Mammalia</taxon>
        <taxon>Monotremata</taxon>
        <taxon>Ornithorhynchidae</taxon>
        <taxon>Ornithorhynchus</taxon>
    </lineage>
</organism>
<name>F7CJN2_ORNAN</name>
<keyword evidence="3" id="KW-0720">Serine protease</keyword>
<feature type="domain" description="SRCR" evidence="10">
    <location>
        <begin position="114"/>
        <end position="211"/>
    </location>
</feature>
<evidence type="ECO:0000256" key="4">
    <source>
        <dbReference type="ARBA" id="ARBA00023157"/>
    </source>
</evidence>
<feature type="transmembrane region" description="Helical" evidence="8">
    <location>
        <begin position="63"/>
        <end position="86"/>
    </location>
</feature>
<dbReference type="SUPFAM" id="SSF56487">
    <property type="entry name" value="SRCR-like"/>
    <property type="match status" value="1"/>
</dbReference>
<keyword evidence="2" id="KW-0378">Hydrolase</keyword>
<evidence type="ECO:0000256" key="7">
    <source>
        <dbReference type="SAM" id="MobiDB-lite"/>
    </source>
</evidence>
<accession>F7CJN2</accession>
<dbReference type="InterPro" id="IPR001314">
    <property type="entry name" value="Peptidase_S1A"/>
</dbReference>
<dbReference type="InterPro" id="IPR001190">
    <property type="entry name" value="SRCR"/>
</dbReference>
<protein>
    <submittedName>
        <fullName evidence="11">Transmembrane serine protease 13</fullName>
    </submittedName>
</protein>
<dbReference type="SUPFAM" id="SSF57424">
    <property type="entry name" value="LDL receptor-like module"/>
    <property type="match status" value="1"/>
</dbReference>
<dbReference type="SMART" id="SM00020">
    <property type="entry name" value="Tryp_SPc"/>
    <property type="match status" value="1"/>
</dbReference>
<dbReference type="InterPro" id="IPR009003">
    <property type="entry name" value="Peptidase_S1_PA"/>
</dbReference>
<dbReference type="eggNOG" id="KOG3627">
    <property type="taxonomic scope" value="Eukaryota"/>
</dbReference>
<dbReference type="SUPFAM" id="SSF50494">
    <property type="entry name" value="Trypsin-like serine proteases"/>
    <property type="match status" value="1"/>
</dbReference>
<keyword evidence="8" id="KW-0812">Transmembrane</keyword>
<dbReference type="Pfam" id="PF15494">
    <property type="entry name" value="SRCR_2"/>
    <property type="match status" value="1"/>
</dbReference>
<dbReference type="PROSITE" id="PS50240">
    <property type="entry name" value="TRYPSIN_DOM"/>
    <property type="match status" value="1"/>
</dbReference>
<evidence type="ECO:0000256" key="6">
    <source>
        <dbReference type="PROSITE-ProRule" id="PRU00196"/>
    </source>
</evidence>
<evidence type="ECO:0000259" key="9">
    <source>
        <dbReference type="PROSITE" id="PS50240"/>
    </source>
</evidence>
<dbReference type="FunCoup" id="F7CJN2">
    <property type="interactions" value="61"/>
</dbReference>
<dbReference type="PRINTS" id="PR00722">
    <property type="entry name" value="CHYMOTRYPSIN"/>
</dbReference>